<evidence type="ECO:0000313" key="1">
    <source>
        <dbReference type="EMBL" id="KAG8512518.1"/>
    </source>
</evidence>
<dbReference type="OrthoDB" id="184876at2759"/>
<organism evidence="1 2">
    <name type="scientific">Galemys pyrenaicus</name>
    <name type="common">Iberian desman</name>
    <name type="synonym">Pyrenean desman</name>
    <dbReference type="NCBI Taxonomy" id="202257"/>
    <lineage>
        <taxon>Eukaryota</taxon>
        <taxon>Metazoa</taxon>
        <taxon>Chordata</taxon>
        <taxon>Craniata</taxon>
        <taxon>Vertebrata</taxon>
        <taxon>Euteleostomi</taxon>
        <taxon>Mammalia</taxon>
        <taxon>Eutheria</taxon>
        <taxon>Laurasiatheria</taxon>
        <taxon>Eulipotyphla</taxon>
        <taxon>Talpidae</taxon>
        <taxon>Galemys</taxon>
    </lineage>
</organism>
<proteinExistence type="predicted"/>
<dbReference type="AlphaFoldDB" id="A0A8J6A275"/>
<gene>
    <name evidence="1" type="ORF">J0S82_007051</name>
</gene>
<feature type="non-terminal residue" evidence="1">
    <location>
        <position position="1"/>
    </location>
</feature>
<reference evidence="1" key="1">
    <citation type="journal article" date="2021" name="Evol. Appl.">
        <title>The genome of the Pyrenean desman and the effects of bottlenecks and inbreeding on the genomic landscape of an endangered species.</title>
        <authorList>
            <person name="Escoda L."/>
            <person name="Castresana J."/>
        </authorList>
    </citation>
    <scope>NUCLEOTIDE SEQUENCE</scope>
    <source>
        <strain evidence="1">IBE-C5619</strain>
    </source>
</reference>
<sequence>GRARREYKLQLPKSQQNRLLESFFLSLITYWVNRVAKTASNESIMFPELSQGKLLEAIAIVERSGSGEYGLTKVVLDNKNYFLFRDSDILG</sequence>
<keyword evidence="1" id="KW-0346">Stress response</keyword>
<accession>A0A8J6A275</accession>
<name>A0A8J6A275_GALPY</name>
<comment type="caution">
    <text evidence="1">The sequence shown here is derived from an EMBL/GenBank/DDBJ whole genome shotgun (WGS) entry which is preliminary data.</text>
</comment>
<dbReference type="Proteomes" id="UP000700334">
    <property type="component" value="Unassembled WGS sequence"/>
</dbReference>
<protein>
    <submittedName>
        <fullName evidence="1">10 kDa heat shock protein, mitochondrial</fullName>
    </submittedName>
</protein>
<evidence type="ECO:0000313" key="2">
    <source>
        <dbReference type="Proteomes" id="UP000700334"/>
    </source>
</evidence>
<dbReference type="EMBL" id="JAGFMF010011796">
    <property type="protein sequence ID" value="KAG8512518.1"/>
    <property type="molecule type" value="Genomic_DNA"/>
</dbReference>
<feature type="non-terminal residue" evidence="1">
    <location>
        <position position="91"/>
    </location>
</feature>
<keyword evidence="2" id="KW-1185">Reference proteome</keyword>